<evidence type="ECO:0000256" key="2">
    <source>
        <dbReference type="SAM" id="Phobius"/>
    </source>
</evidence>
<gene>
    <name evidence="3" type="ordered locus">MCJ_005250</name>
</gene>
<keyword evidence="2" id="KW-1133">Transmembrane helix</keyword>
<dbReference type="HOGENOM" id="CLU_285261_0_0_14"/>
<name>C5J6W1_MESCH</name>
<feature type="region of interest" description="Disordered" evidence="1">
    <location>
        <begin position="954"/>
        <end position="1012"/>
    </location>
</feature>
<dbReference type="EMBL" id="FM864216">
    <property type="protein sequence ID" value="CAT05224.1"/>
    <property type="molecule type" value="Genomic_DNA"/>
</dbReference>
<keyword evidence="4" id="KW-1185">Reference proteome</keyword>
<protein>
    <submittedName>
        <fullName evidence="3">Uncharacterized protein</fullName>
    </submittedName>
</protein>
<sequence>MKQKKQARGKKSILITSILTFLITGSILGGSIGIAYGLAYKKNNDYQKNIDFLNSTLEKIRNVSFHSSKITPFSNYASLKQEWNEINDLKQASQFFNLQILKSNQLVNFEIPKEIQLTYTKVEPNDDKQHFDVEFYLSIFNGSKEIKTKIQKISVAIDASSAFFLSNFVEATQIALASIQPYQKSSDNASQNVAAEILANDFATFVNDPKTVTSDDAIEKINTYFNLKNILNSALKNSNFAIKYKGKFIHPYQIELLQIGKSDDKNIWVETNEENADIFNVFAKISFSEQAKSELPQTFDTNLTKTISFRLLDNKTRKPAFISTQEFISKVTINSPTKEQYYLAKTTQNGQAAQTLQAAGNSAPTDQTTDAATEDQKVDILDKDILDVYKLIKYDKGILNSPEKAKKHLLSFLNQPLEIDFSQQPFLAPQVRKRFDYYLLPNDIRIGTDEESSFIKVPLKITYKTDPRVPEKLVEIFIRHFKNSDSLLNGQSIEKNKNLIPQISYQRETQNSDTSVVLKAREAVAKAEILSLLETKKNDQLFQLITDRNKFNYKFSELELLNAWISNYQLPSINDFLKQTLLPTLQADGSLTKPLFRTDKEFSQFSQKIIALGQEVAKLYLDHILVLLDLKKASENTDAKTSESEVQQNSQTNSQQPSNSTGSSTDKTLKEKLIEGIRKLEDTFSLSSLDPLITYISSQDSISSIDDFTKIFFTVYGESDKNSHSVDLFDNFAQGLKYQIQFYNLDETQELDNSSGSSSNASQNPAPSTPAVPAPTPAPAPAAPAPSPAAPASSSTPTTSSTNEIIKIGYYFVFFNSDNSKIAFQTKPQKLELQVSSLNRQNLEKQNLANSVVLNFPSFAKQLETKLTLEKFKEKFDSTKKDDAKEVATLFKEVFGLREFMSVYPLLKGFALTYPENGHSTNALNQNQIRFEVVSVSEEDYKQIIDINRAPTVQSAGGGGAGASSSTSAQQPNQGAGGTAAPGASGGQTQASGAPAATQPSTTSSPSDASSTSIKGIFPLIFTVQVAPDPVKVTRTK</sequence>
<feature type="compositionally biased region" description="Pro residues" evidence="1">
    <location>
        <begin position="767"/>
        <end position="789"/>
    </location>
</feature>
<feature type="compositionally biased region" description="Low complexity" evidence="1">
    <location>
        <begin position="963"/>
        <end position="974"/>
    </location>
</feature>
<feature type="compositionally biased region" description="Gly residues" evidence="1">
    <location>
        <begin position="975"/>
        <end position="986"/>
    </location>
</feature>
<dbReference type="AlphaFoldDB" id="C5J6W1"/>
<evidence type="ECO:0000313" key="4">
    <source>
        <dbReference type="Proteomes" id="UP000001491"/>
    </source>
</evidence>
<keyword evidence="2" id="KW-0812">Transmembrane</keyword>
<evidence type="ECO:0000256" key="1">
    <source>
        <dbReference type="SAM" id="MobiDB-lite"/>
    </source>
</evidence>
<feature type="region of interest" description="Disordered" evidence="1">
    <location>
        <begin position="638"/>
        <end position="667"/>
    </location>
</feature>
<feature type="transmembrane region" description="Helical" evidence="2">
    <location>
        <begin position="12"/>
        <end position="39"/>
    </location>
</feature>
<keyword evidence="2" id="KW-0472">Membrane</keyword>
<feature type="compositionally biased region" description="Low complexity" evidence="1">
    <location>
        <begin position="987"/>
        <end position="1012"/>
    </location>
</feature>
<dbReference type="KEGG" id="mco:MCJ_005250"/>
<feature type="region of interest" description="Disordered" evidence="1">
    <location>
        <begin position="749"/>
        <end position="800"/>
    </location>
</feature>
<accession>C5J6W1</accession>
<feature type="compositionally biased region" description="Low complexity" evidence="1">
    <location>
        <begin position="753"/>
        <end position="766"/>
    </location>
</feature>
<organism evidence="3 4">
    <name type="scientific">Mesomycoplasma conjunctivae (strain ATCC 25834 / NCTC 10147 / HRC/581)</name>
    <name type="common">Mycoplasma conjunctivae</name>
    <dbReference type="NCBI Taxonomy" id="572263"/>
    <lineage>
        <taxon>Bacteria</taxon>
        <taxon>Bacillati</taxon>
        <taxon>Mycoplasmatota</taxon>
        <taxon>Mycoplasmoidales</taxon>
        <taxon>Metamycoplasmataceae</taxon>
        <taxon>Mesomycoplasma</taxon>
    </lineage>
</organism>
<dbReference type="InterPro" id="IPR054789">
    <property type="entry name" value="P97_adhes_N"/>
</dbReference>
<feature type="compositionally biased region" description="Low complexity" evidence="1">
    <location>
        <begin position="790"/>
        <end position="800"/>
    </location>
</feature>
<dbReference type="eggNOG" id="ENOG5030MIW">
    <property type="taxonomic scope" value="Bacteria"/>
</dbReference>
<reference evidence="4" key="1">
    <citation type="journal article" date="2009" name="BMC Bioinformatics">
        <title>The Mycoplasma conjunctivae genome sequencing, annotation and analysis.</title>
        <authorList>
            <person name="Calderon-Copete S.P."/>
            <person name="Wigger G."/>
            <person name="Wunderlin C."/>
            <person name="Schmidheini T."/>
            <person name="Frey J."/>
            <person name="Quail M.A."/>
            <person name="Falquet L."/>
        </authorList>
    </citation>
    <scope>NUCLEOTIDE SEQUENCE [LARGE SCALE GENOMIC DNA]</scope>
    <source>
        <strain evidence="4">ATCC 25834 / NCTC 10147 / HRC/581</strain>
    </source>
</reference>
<dbReference type="Proteomes" id="UP000001491">
    <property type="component" value="Chromosome"/>
</dbReference>
<feature type="compositionally biased region" description="Low complexity" evidence="1">
    <location>
        <begin position="644"/>
        <end position="665"/>
    </location>
</feature>
<dbReference type="NCBIfam" id="NF045828">
    <property type="entry name" value="P97_adhes_Nterm"/>
    <property type="match status" value="1"/>
</dbReference>
<evidence type="ECO:0000313" key="3">
    <source>
        <dbReference type="EMBL" id="CAT05224.1"/>
    </source>
</evidence>
<proteinExistence type="predicted"/>